<evidence type="ECO:0000256" key="3">
    <source>
        <dbReference type="ARBA" id="ARBA00022692"/>
    </source>
</evidence>
<sequence>MTSTFDTRGKALIAASVAGALAFYLLRSADPMPLALIILKGTGVGMLALLALLYGPGRSGAMLAGVMALGALGDMVIEFDTVAGAAAFLIGHLLAVALYLGFRRDRLTTSQMMLALVILVAVPLAGWSLPADRASAAMVLVYALALGLMAAAAWTSRFSRYSVGIGAVLFVLSDLLIFAEGGPLADSALPHLLIWPLYYIGQLMICLGVLSVLRLGSVR</sequence>
<evidence type="ECO:0000256" key="4">
    <source>
        <dbReference type="ARBA" id="ARBA00022989"/>
    </source>
</evidence>
<feature type="transmembrane region" description="Helical" evidence="6">
    <location>
        <begin position="112"/>
        <end position="129"/>
    </location>
</feature>
<organism evidence="7 8">
    <name type="scientific">Novosphingobium aquae</name>
    <dbReference type="NCBI Taxonomy" id="3133435"/>
    <lineage>
        <taxon>Bacteria</taxon>
        <taxon>Pseudomonadati</taxon>
        <taxon>Pseudomonadota</taxon>
        <taxon>Alphaproteobacteria</taxon>
        <taxon>Sphingomonadales</taxon>
        <taxon>Sphingomonadaceae</taxon>
        <taxon>Novosphingobium</taxon>
    </lineage>
</organism>
<comment type="similarity">
    <text evidence="2">Belongs to the TMEM86 family.</text>
</comment>
<proteinExistence type="inferred from homology"/>
<feature type="transmembrane region" description="Helical" evidence="6">
    <location>
        <begin position="83"/>
        <end position="100"/>
    </location>
</feature>
<dbReference type="PANTHER" id="PTHR31885">
    <property type="entry name" value="GH04784P"/>
    <property type="match status" value="1"/>
</dbReference>
<evidence type="ECO:0000313" key="7">
    <source>
        <dbReference type="EMBL" id="MEJ6009004.1"/>
    </source>
</evidence>
<dbReference type="InterPro" id="IPR012506">
    <property type="entry name" value="TMEM86B-like"/>
</dbReference>
<comment type="subcellular location">
    <subcellularLocation>
        <location evidence="1">Membrane</location>
        <topology evidence="1">Multi-pass membrane protein</topology>
    </subcellularLocation>
</comment>
<evidence type="ECO:0000313" key="8">
    <source>
        <dbReference type="Proteomes" id="UP001379235"/>
    </source>
</evidence>
<feature type="transmembrane region" description="Helical" evidence="6">
    <location>
        <begin position="61"/>
        <end position="77"/>
    </location>
</feature>
<feature type="transmembrane region" description="Helical" evidence="6">
    <location>
        <begin position="161"/>
        <end position="181"/>
    </location>
</feature>
<keyword evidence="4 6" id="KW-1133">Transmembrane helix</keyword>
<gene>
    <name evidence="7" type="ORF">WG900_03615</name>
</gene>
<evidence type="ECO:0000256" key="1">
    <source>
        <dbReference type="ARBA" id="ARBA00004141"/>
    </source>
</evidence>
<accession>A0ABU8S4W9</accession>
<reference evidence="7 8" key="1">
    <citation type="submission" date="2024-03" db="EMBL/GenBank/DDBJ databases">
        <authorList>
            <person name="Jo J.-H."/>
        </authorList>
    </citation>
    <scope>NUCLEOTIDE SEQUENCE [LARGE SCALE GENOMIC DNA]</scope>
    <source>
        <strain evidence="7 8">AS3R-12</strain>
    </source>
</reference>
<keyword evidence="3 6" id="KW-0812">Transmembrane</keyword>
<feature type="transmembrane region" description="Helical" evidence="6">
    <location>
        <begin position="193"/>
        <end position="213"/>
    </location>
</feature>
<evidence type="ECO:0000256" key="2">
    <source>
        <dbReference type="ARBA" id="ARBA00007375"/>
    </source>
</evidence>
<evidence type="ECO:0000256" key="6">
    <source>
        <dbReference type="SAM" id="Phobius"/>
    </source>
</evidence>
<dbReference type="RefSeq" id="WP_339964723.1">
    <property type="nucleotide sequence ID" value="NZ_JBBHJY010000001.1"/>
</dbReference>
<protein>
    <submittedName>
        <fullName evidence="7">Lysoplasmalogenase family protein</fullName>
    </submittedName>
</protein>
<feature type="transmembrane region" description="Helical" evidence="6">
    <location>
        <begin position="12"/>
        <end position="29"/>
    </location>
</feature>
<dbReference type="Proteomes" id="UP001379235">
    <property type="component" value="Unassembled WGS sequence"/>
</dbReference>
<keyword evidence="5 6" id="KW-0472">Membrane</keyword>
<feature type="transmembrane region" description="Helical" evidence="6">
    <location>
        <begin position="135"/>
        <end position="154"/>
    </location>
</feature>
<keyword evidence="8" id="KW-1185">Reference proteome</keyword>
<name>A0ABU8S4W9_9SPHN</name>
<comment type="caution">
    <text evidence="7">The sequence shown here is derived from an EMBL/GenBank/DDBJ whole genome shotgun (WGS) entry which is preliminary data.</text>
</comment>
<dbReference type="PANTHER" id="PTHR31885:SF6">
    <property type="entry name" value="GH04784P"/>
    <property type="match status" value="1"/>
</dbReference>
<dbReference type="EMBL" id="JBBHJY010000001">
    <property type="protein sequence ID" value="MEJ6009004.1"/>
    <property type="molecule type" value="Genomic_DNA"/>
</dbReference>
<dbReference type="Pfam" id="PF07947">
    <property type="entry name" value="YhhN"/>
    <property type="match status" value="1"/>
</dbReference>
<feature type="transmembrane region" description="Helical" evidence="6">
    <location>
        <begin position="35"/>
        <end position="54"/>
    </location>
</feature>
<evidence type="ECO:0000256" key="5">
    <source>
        <dbReference type="ARBA" id="ARBA00023136"/>
    </source>
</evidence>